<reference evidence="1" key="1">
    <citation type="submission" date="2022-08" db="EMBL/GenBank/DDBJ databases">
        <authorList>
            <consortium name="DOE Joint Genome Institute"/>
            <person name="Min B."/>
            <person name="Riley R."/>
            <person name="Sierra-Patev S."/>
            <person name="Naranjo-Ortiz M."/>
            <person name="Looney B."/>
            <person name="Konkel Z."/>
            <person name="Slot J.C."/>
            <person name="Sakamoto Y."/>
            <person name="Steenwyk J.L."/>
            <person name="Rokas A."/>
            <person name="Carro J."/>
            <person name="Camarero S."/>
            <person name="Ferreira P."/>
            <person name="Molpeceres G."/>
            <person name="Ruiz-Duenas F.J."/>
            <person name="Serrano A."/>
            <person name="Henrissat B."/>
            <person name="Drula E."/>
            <person name="Hughes K.W."/>
            <person name="Mata J.L."/>
            <person name="Ishikawa N.K."/>
            <person name="Vargas-Isla R."/>
            <person name="Ushijima S."/>
            <person name="Smith C.A."/>
            <person name="Ahrendt S."/>
            <person name="Andreopoulos W."/>
            <person name="He G."/>
            <person name="Labutti K."/>
            <person name="Lipzen A."/>
            <person name="Ng V."/>
            <person name="Sandor L."/>
            <person name="Barry K."/>
            <person name="Martinez A.T."/>
            <person name="Xiao Y."/>
            <person name="Gibbons J.G."/>
            <person name="Terashima K."/>
            <person name="Hibbett D.S."/>
            <person name="Grigoriev I.V."/>
        </authorList>
    </citation>
    <scope>NUCLEOTIDE SEQUENCE</scope>
    <source>
        <strain evidence="1">TFB7829</strain>
    </source>
</reference>
<evidence type="ECO:0000313" key="1">
    <source>
        <dbReference type="EMBL" id="KAJ3984367.1"/>
    </source>
</evidence>
<name>A0AA38URS1_9AGAR</name>
<evidence type="ECO:0000313" key="2">
    <source>
        <dbReference type="Proteomes" id="UP001163850"/>
    </source>
</evidence>
<organism evidence="1 2">
    <name type="scientific">Lentinula detonsa</name>
    <dbReference type="NCBI Taxonomy" id="2804962"/>
    <lineage>
        <taxon>Eukaryota</taxon>
        <taxon>Fungi</taxon>
        <taxon>Dikarya</taxon>
        <taxon>Basidiomycota</taxon>
        <taxon>Agaricomycotina</taxon>
        <taxon>Agaricomycetes</taxon>
        <taxon>Agaricomycetidae</taxon>
        <taxon>Agaricales</taxon>
        <taxon>Marasmiineae</taxon>
        <taxon>Omphalotaceae</taxon>
        <taxon>Lentinula</taxon>
    </lineage>
</organism>
<sequence length="218" mass="24865">MRLGRCILDSCLPHMVLTLTTYTLHPNEHTHHPHTTLLIALSSGSVFLQLARHSCVFSCRGKQVFALSLFRPSNDFFFFFQPAIHTNKLSLLSCFRRPSRSAPSPITPPTPPTPTSSYPMTHLIAIYPNSPIPTTQTLLNSTRERQEVAEMLFYRDMYIFDGAFWNWVCRCHYLHSGEMFVIHNDFDWCSGTFEIVFNALNIASNSLSCILWCSLKGS</sequence>
<gene>
    <name evidence="1" type="ORF">F5890DRAFT_1517462</name>
</gene>
<dbReference type="EMBL" id="MU801991">
    <property type="protein sequence ID" value="KAJ3984367.1"/>
    <property type="molecule type" value="Genomic_DNA"/>
</dbReference>
<dbReference type="AlphaFoldDB" id="A0AA38URS1"/>
<protein>
    <submittedName>
        <fullName evidence="1">Uncharacterized protein</fullName>
    </submittedName>
</protein>
<comment type="caution">
    <text evidence="1">The sequence shown here is derived from an EMBL/GenBank/DDBJ whole genome shotgun (WGS) entry which is preliminary data.</text>
</comment>
<proteinExistence type="predicted"/>
<accession>A0AA38URS1</accession>
<dbReference type="Proteomes" id="UP001163850">
    <property type="component" value="Unassembled WGS sequence"/>
</dbReference>